<dbReference type="RefSeq" id="WP_382346944.1">
    <property type="nucleotide sequence ID" value="NZ_JBHSMC010000001.1"/>
</dbReference>
<feature type="transmembrane region" description="Helical" evidence="5">
    <location>
        <begin position="444"/>
        <end position="465"/>
    </location>
</feature>
<evidence type="ECO:0000313" key="7">
    <source>
        <dbReference type="Proteomes" id="UP001596147"/>
    </source>
</evidence>
<keyword evidence="7" id="KW-1185">Reference proteome</keyword>
<comment type="subcellular location">
    <subcellularLocation>
        <location evidence="4">Cell membrane</location>
    </subcellularLocation>
    <subcellularLocation>
        <location evidence="1">Membrane</location>
        <topology evidence="1">Multi-pass membrane protein</topology>
    </subcellularLocation>
</comment>
<evidence type="ECO:0000256" key="3">
    <source>
        <dbReference type="ARBA" id="ARBA00023136"/>
    </source>
</evidence>
<evidence type="ECO:0000256" key="5">
    <source>
        <dbReference type="SAM" id="Phobius"/>
    </source>
</evidence>
<evidence type="ECO:0000256" key="4">
    <source>
        <dbReference type="PIRNR" id="PIRNR005690"/>
    </source>
</evidence>
<evidence type="ECO:0000256" key="2">
    <source>
        <dbReference type="ARBA" id="ARBA00005278"/>
    </source>
</evidence>
<reference evidence="7" key="1">
    <citation type="journal article" date="2019" name="Int. J. Syst. Evol. Microbiol.">
        <title>The Global Catalogue of Microorganisms (GCM) 10K type strain sequencing project: providing services to taxonomists for standard genome sequencing and annotation.</title>
        <authorList>
            <consortium name="The Broad Institute Genomics Platform"/>
            <consortium name="The Broad Institute Genome Sequencing Center for Infectious Disease"/>
            <person name="Wu L."/>
            <person name="Ma J."/>
        </authorList>
    </citation>
    <scope>NUCLEOTIDE SEQUENCE [LARGE SCALE GENOMIC DNA]</scope>
    <source>
        <strain evidence="7">CGMCC 1.12237</strain>
    </source>
</reference>
<comment type="caution">
    <text evidence="6">The sequence shown here is derived from an EMBL/GenBank/DDBJ whole genome shotgun (WGS) entry which is preliminary data.</text>
</comment>
<accession>A0ABW0LDM4</accession>
<feature type="transmembrane region" description="Helical" evidence="5">
    <location>
        <begin position="320"/>
        <end position="341"/>
    </location>
</feature>
<proteinExistence type="inferred from homology"/>
<dbReference type="Proteomes" id="UP001596147">
    <property type="component" value="Unassembled WGS sequence"/>
</dbReference>
<evidence type="ECO:0000256" key="1">
    <source>
        <dbReference type="ARBA" id="ARBA00004141"/>
    </source>
</evidence>
<feature type="transmembrane region" description="Helical" evidence="5">
    <location>
        <begin position="391"/>
        <end position="409"/>
    </location>
</feature>
<organism evidence="6 7">
    <name type="scientific">Lederbergia graminis</name>
    <dbReference type="NCBI Taxonomy" id="735518"/>
    <lineage>
        <taxon>Bacteria</taxon>
        <taxon>Bacillati</taxon>
        <taxon>Bacillota</taxon>
        <taxon>Bacilli</taxon>
        <taxon>Bacillales</taxon>
        <taxon>Bacillaceae</taxon>
        <taxon>Lederbergia</taxon>
    </lineage>
</organism>
<evidence type="ECO:0000313" key="6">
    <source>
        <dbReference type="EMBL" id="MFC5463451.1"/>
    </source>
</evidence>
<dbReference type="PANTHER" id="PTHR22550">
    <property type="entry name" value="SPORE GERMINATION PROTEIN"/>
    <property type="match status" value="1"/>
</dbReference>
<feature type="transmembrane region" description="Helical" evidence="5">
    <location>
        <begin position="415"/>
        <end position="437"/>
    </location>
</feature>
<dbReference type="Pfam" id="PF03323">
    <property type="entry name" value="GerA"/>
    <property type="match status" value="1"/>
</dbReference>
<keyword evidence="5" id="KW-1133">Transmembrane helix</keyword>
<protein>
    <submittedName>
        <fullName evidence="6">Spore germination protein</fullName>
    </submittedName>
</protein>
<dbReference type="EMBL" id="JBHSMC010000001">
    <property type="protein sequence ID" value="MFC5463451.1"/>
    <property type="molecule type" value="Genomic_DNA"/>
</dbReference>
<comment type="similarity">
    <text evidence="2 4">Belongs to the GerABKA family.</text>
</comment>
<keyword evidence="3 4" id="KW-0472">Membrane</keyword>
<dbReference type="PIRSF" id="PIRSF005690">
    <property type="entry name" value="GerBA"/>
    <property type="match status" value="1"/>
</dbReference>
<gene>
    <name evidence="6" type="ORF">ACFPM4_01650</name>
</gene>
<sequence>MSLRRKTFFRKKHQPYIEEVNLTENQKKLPSSLNETIDTIRSMLGNSSDLVIRNLQIGTKNKVDVAIAYTEGLVESSSLQDMIDSLLHKLDVDDLKAVSSKENTSLINTLKHKAITVGSIEEIDNIPSLLTNILSGQAALLVNNLTKAITVNIPGQEKRSIEEPQSATLIKGPRDGFTETLSINTSLLRKRIRSSDLWMESKEIGKITKTKVVVAYINGLANDGVIKEVHDRLNRIDIDAILESGYIEELIQDEAKTPFPTIFSTERPDAVAGKLLEGRVAILVDGSPFVLVVPSLIVEFFQASEDYYQRADIATLLRMLRFLCFFIALIAPSLYIAVLTFHQEMLPTTLLVGIAAQREGVPFPAFLEALLMELAFEILREAGVRMPRAVGQAMSIVGALVLGQAAVQAGLVSPAMVIVVSLTAIANFCFPAINLATTVRMLRFGMMSLAAVFGLIGIMFGIILMCIHLCTLRSFGVPYTSTVAPFNLDDQKDVMFRVPWWGMFSRPRLISQKNTVRENNKQNNKPKSHK</sequence>
<name>A0ABW0LDM4_9BACI</name>
<dbReference type="InterPro" id="IPR004995">
    <property type="entry name" value="Spore_Ger"/>
</dbReference>
<dbReference type="InterPro" id="IPR050768">
    <property type="entry name" value="UPF0353/GerABKA_families"/>
</dbReference>
<keyword evidence="5" id="KW-0812">Transmembrane</keyword>
<dbReference type="PANTHER" id="PTHR22550:SF5">
    <property type="entry name" value="LEUCINE ZIPPER PROTEIN 4"/>
    <property type="match status" value="1"/>
</dbReference>